<organism evidence="18 19">
    <name type="scientific">Dichotomicrobium thermohalophilum</name>
    <dbReference type="NCBI Taxonomy" id="933063"/>
    <lineage>
        <taxon>Bacteria</taxon>
        <taxon>Pseudomonadati</taxon>
        <taxon>Pseudomonadota</taxon>
        <taxon>Alphaproteobacteria</taxon>
        <taxon>Hyphomicrobiales</taxon>
        <taxon>Hyphomicrobiaceae</taxon>
        <taxon>Dichotomicrobium</taxon>
    </lineage>
</organism>
<evidence type="ECO:0000313" key="18">
    <source>
        <dbReference type="EMBL" id="RIA47478.1"/>
    </source>
</evidence>
<dbReference type="Pfam" id="PF00441">
    <property type="entry name" value="Acyl-CoA_dh_1"/>
    <property type="match status" value="1"/>
</dbReference>
<evidence type="ECO:0000256" key="10">
    <source>
        <dbReference type="ARBA" id="ARBA00047882"/>
    </source>
</evidence>
<comment type="similarity">
    <text evidence="3">Belongs to the acyl-CoA dehydrogenase family.</text>
</comment>
<sequence>MITLVFVLVSLAALTALAIQRSPLWAWALVIAAITFLAQTGLPWATFEAPFGSIGAWIAWAPAIGLGLLSFRPIRQQVVTRPAFHTVKRILPPVSDTEKEALEAGTVGFDAEFFSGSPQWSKLRAIGAPALTDEERTFLNETVDELCAMIDDWNIRFDQREIPQHIWQFIIEKGFLGMLISKEHGGLGFSPQAQSLIIGKIASRSPDVATVVMVPNSLGPGELIEKFGTDHQKDYYLPRLAKGEEIPCFALTSPYAGSDAASMRDVGIVTKAEHNGQETLGIKLTWNKRYITLAPNATLLGLAFRLYDPDNLLGKGNELGITLALVPTDTPGVNIGDRHLPCGNAFPNGPTWGEDVFVPMDAIIGGAERAGQGWRMLMSCLSSGRAISLPATSTAAAKSMLRSSTAYGRIRKQFGIAIGRMEGIEERLARLVETAYLLESARSVTAAMVGEGAKPSVLSAMMKYQSTERMRQAVSDAMDIHGGKAICDGPSNYLQAAYQMVPIGITVEGANILTRSLITFTQGVLRSHPFLYKEIEAAQHWDEDQGFEMFEDAFENHVAFAVGNVFGALFHNVTFGQFAEAPRVSETAKWYQQLSRASQNFALVADMCVALLGGGLRTRQRLTGQMADALSELYLASTVLKRYEDDGQPLADRRIVELCLRNSLYRFYTALQEVTRNFPFFGVGWVLRRLVFPFGFPFEPAGYSIGKSAVRAALGPGEVRDRLTRDIYVSRNADDPMGILEVTLEKIIEAEPAERKVEKALKAGLIRRSLDRDWLGDAEAKGIITGEEVTLLRETEALVFKVISVDHFDPEAITGRARGEDSGSPHHEVAEATERAPWPDYQDRVSEPAEAEAAPEPDRKDGGVQAAE</sequence>
<evidence type="ECO:0000259" key="15">
    <source>
        <dbReference type="Pfam" id="PF02770"/>
    </source>
</evidence>
<keyword evidence="13" id="KW-1133">Transmembrane helix</keyword>
<dbReference type="EC" id="1.3.8.7" evidence="4"/>
<dbReference type="SUPFAM" id="SSF56645">
    <property type="entry name" value="Acyl-CoA dehydrogenase NM domain-like"/>
    <property type="match status" value="1"/>
</dbReference>
<feature type="domain" description="Acyl-CoA dehydrogenase C-terminal bacterial-type" evidence="17">
    <location>
        <begin position="525"/>
        <end position="808"/>
    </location>
</feature>
<keyword evidence="19" id="KW-1185">Reference proteome</keyword>
<dbReference type="GO" id="GO:0070991">
    <property type="term" value="F:medium-chain fatty acyl-CoA dehydrogenase activity"/>
    <property type="evidence" value="ECO:0007669"/>
    <property type="project" value="UniProtKB-EC"/>
</dbReference>
<dbReference type="Gene3D" id="1.10.540.10">
    <property type="entry name" value="Acyl-CoA dehydrogenase/oxidase, N-terminal domain"/>
    <property type="match status" value="1"/>
</dbReference>
<dbReference type="GO" id="GO:0005737">
    <property type="term" value="C:cytoplasm"/>
    <property type="evidence" value="ECO:0007669"/>
    <property type="project" value="TreeGrafter"/>
</dbReference>
<dbReference type="NCBIfam" id="NF007000">
    <property type="entry name" value="PRK09463.1"/>
    <property type="match status" value="1"/>
</dbReference>
<comment type="catalytic activity">
    <reaction evidence="10">
        <text>a medium-chain 2,3-saturated fatty acyl-CoA + oxidized [electron-transfer flavoprotein] + H(+) = a medium-chain (2E)-enoyl-CoA + reduced [electron-transfer flavoprotein]</text>
        <dbReference type="Rhea" id="RHEA:14477"/>
        <dbReference type="Rhea" id="RHEA-COMP:10685"/>
        <dbReference type="Rhea" id="RHEA-COMP:10686"/>
        <dbReference type="ChEBI" id="CHEBI:15378"/>
        <dbReference type="ChEBI" id="CHEBI:57692"/>
        <dbReference type="ChEBI" id="CHEBI:58307"/>
        <dbReference type="ChEBI" id="CHEBI:83723"/>
        <dbReference type="ChEBI" id="CHEBI:83726"/>
        <dbReference type="EC" id="1.3.8.7"/>
    </reaction>
</comment>
<evidence type="ECO:0000256" key="12">
    <source>
        <dbReference type="SAM" id="MobiDB-lite"/>
    </source>
</evidence>
<dbReference type="EMBL" id="QXDF01000003">
    <property type="protein sequence ID" value="RIA47478.1"/>
    <property type="molecule type" value="Genomic_DNA"/>
</dbReference>
<dbReference type="GO" id="GO:0050660">
    <property type="term" value="F:flavin adenine dinucleotide binding"/>
    <property type="evidence" value="ECO:0007669"/>
    <property type="project" value="InterPro"/>
</dbReference>
<feature type="domain" description="Acyl-CoA oxidase/dehydrogenase middle" evidence="15">
    <location>
        <begin position="248"/>
        <end position="344"/>
    </location>
</feature>
<evidence type="ECO:0000256" key="5">
    <source>
        <dbReference type="ARBA" id="ARBA00012040"/>
    </source>
</evidence>
<evidence type="ECO:0000256" key="4">
    <source>
        <dbReference type="ARBA" id="ARBA00012033"/>
    </source>
</evidence>
<evidence type="ECO:0000259" key="17">
    <source>
        <dbReference type="Pfam" id="PF09317"/>
    </source>
</evidence>
<evidence type="ECO:0000256" key="3">
    <source>
        <dbReference type="ARBA" id="ARBA00009347"/>
    </source>
</evidence>
<name>A0A397PEU2_9HYPH</name>
<evidence type="ECO:0000259" key="16">
    <source>
        <dbReference type="Pfam" id="PF02771"/>
    </source>
</evidence>
<dbReference type="InterPro" id="IPR013786">
    <property type="entry name" value="AcylCoA_DH/ox_N"/>
</dbReference>
<evidence type="ECO:0000259" key="14">
    <source>
        <dbReference type="Pfam" id="PF00441"/>
    </source>
</evidence>
<keyword evidence="7" id="KW-0285">Flavoprotein</keyword>
<dbReference type="InterPro" id="IPR046373">
    <property type="entry name" value="Acyl-CoA_Oxase/DH_mid-dom_sf"/>
</dbReference>
<comment type="caution">
    <text evidence="18">The sequence shown here is derived from an EMBL/GenBank/DDBJ whole genome shotgun (WGS) entry which is preliminary data.</text>
</comment>
<dbReference type="InterPro" id="IPR015396">
    <property type="entry name" value="FadE_C"/>
</dbReference>
<dbReference type="InterPro" id="IPR036250">
    <property type="entry name" value="AcylCo_DH-like_C"/>
</dbReference>
<dbReference type="AlphaFoldDB" id="A0A397PEU2"/>
<dbReference type="SUPFAM" id="SSF47203">
    <property type="entry name" value="Acyl-CoA dehydrogenase C-terminal domain-like"/>
    <property type="match status" value="1"/>
</dbReference>
<feature type="domain" description="Acyl-CoA dehydrogenase/oxidase N-terminal" evidence="16">
    <location>
        <begin position="132"/>
        <end position="244"/>
    </location>
</feature>
<evidence type="ECO:0000313" key="19">
    <source>
        <dbReference type="Proteomes" id="UP000266273"/>
    </source>
</evidence>
<reference evidence="18 19" key="1">
    <citation type="submission" date="2018-08" db="EMBL/GenBank/DDBJ databases">
        <title>Genomic Encyclopedia of Archaeal and Bacterial Type Strains, Phase II (KMG-II): from individual species to whole genera.</title>
        <authorList>
            <person name="Goeker M."/>
        </authorList>
    </citation>
    <scope>NUCLEOTIDE SEQUENCE [LARGE SCALE GENOMIC DNA]</scope>
    <source>
        <strain evidence="18 19">DSM 5002</strain>
    </source>
</reference>
<accession>A0A397PEU2</accession>
<dbReference type="InterPro" id="IPR037069">
    <property type="entry name" value="AcylCoA_DH/ox_N_sf"/>
</dbReference>
<dbReference type="InterPro" id="IPR050741">
    <property type="entry name" value="Acyl-CoA_dehydrogenase"/>
</dbReference>
<feature type="region of interest" description="Disordered" evidence="12">
    <location>
        <begin position="814"/>
        <end position="868"/>
    </location>
</feature>
<dbReference type="GO" id="GO:0033539">
    <property type="term" value="P:fatty acid beta-oxidation using acyl-CoA dehydrogenase"/>
    <property type="evidence" value="ECO:0007669"/>
    <property type="project" value="InterPro"/>
</dbReference>
<dbReference type="UniPathway" id="UPA00659"/>
<dbReference type="EC" id="1.3.8.8" evidence="5"/>
<feature type="transmembrane region" description="Helical" evidence="13">
    <location>
        <begin position="54"/>
        <end position="71"/>
    </location>
</feature>
<feature type="compositionally biased region" description="Basic and acidic residues" evidence="12">
    <location>
        <begin position="817"/>
        <end position="834"/>
    </location>
</feature>
<dbReference type="InterPro" id="IPR009100">
    <property type="entry name" value="AcylCoA_DH/oxidase_NM_dom_sf"/>
</dbReference>
<protein>
    <recommendedName>
        <fullName evidence="6">Acyl-coenzyme A dehydrogenase</fullName>
        <ecNumber evidence="4">1.3.8.7</ecNumber>
        <ecNumber evidence="5">1.3.8.8</ecNumber>
    </recommendedName>
</protein>
<evidence type="ECO:0000256" key="1">
    <source>
        <dbReference type="ARBA" id="ARBA00001974"/>
    </source>
</evidence>
<dbReference type="PANTHER" id="PTHR48083:SF33">
    <property type="entry name" value="ACYL-COENZYME A DEHYDROGENASE"/>
    <property type="match status" value="1"/>
</dbReference>
<gene>
    <name evidence="18" type="ORF">BXY53_2559</name>
</gene>
<keyword evidence="8" id="KW-0274">FAD</keyword>
<evidence type="ECO:0000256" key="7">
    <source>
        <dbReference type="ARBA" id="ARBA00022630"/>
    </source>
</evidence>
<evidence type="ECO:0000256" key="13">
    <source>
        <dbReference type="SAM" id="Phobius"/>
    </source>
</evidence>
<evidence type="ECO:0000256" key="11">
    <source>
        <dbReference type="ARBA" id="ARBA00049247"/>
    </source>
</evidence>
<evidence type="ECO:0000256" key="9">
    <source>
        <dbReference type="ARBA" id="ARBA00023002"/>
    </source>
</evidence>
<comment type="cofactor">
    <cofactor evidence="1">
        <name>FAD</name>
        <dbReference type="ChEBI" id="CHEBI:57692"/>
    </cofactor>
</comment>
<dbReference type="RefSeq" id="WP_119062343.1">
    <property type="nucleotide sequence ID" value="NZ_QXDF01000003.1"/>
</dbReference>
<dbReference type="Gene3D" id="2.40.110.10">
    <property type="entry name" value="Butyryl-CoA Dehydrogenase, subunit A, domain 2"/>
    <property type="match status" value="1"/>
</dbReference>
<evidence type="ECO:0000256" key="8">
    <source>
        <dbReference type="ARBA" id="ARBA00022827"/>
    </source>
</evidence>
<dbReference type="NCBIfam" id="NF009586">
    <property type="entry name" value="PRK13026.1"/>
    <property type="match status" value="1"/>
</dbReference>
<feature type="domain" description="Acyl-CoA dehydrogenase/oxidase C-terminal" evidence="14">
    <location>
        <begin position="371"/>
        <end position="518"/>
    </location>
</feature>
<evidence type="ECO:0000256" key="6">
    <source>
        <dbReference type="ARBA" id="ARBA00020144"/>
    </source>
</evidence>
<dbReference type="OrthoDB" id="9802447at2"/>
<dbReference type="Pfam" id="PF02771">
    <property type="entry name" value="Acyl-CoA_dh_N"/>
    <property type="match status" value="1"/>
</dbReference>
<keyword evidence="13" id="KW-0812">Transmembrane</keyword>
<comment type="pathway">
    <text evidence="2">Lipid metabolism; fatty acid beta-oxidation.</text>
</comment>
<comment type="catalytic activity">
    <reaction evidence="11">
        <text>a long-chain 2,3-saturated fatty acyl-CoA + oxidized [electron-transfer flavoprotein] + H(+) = a long-chain (2E)-enoyl-CoA + reduced [electron-transfer flavoprotein]</text>
        <dbReference type="Rhea" id="RHEA:17721"/>
        <dbReference type="Rhea" id="RHEA-COMP:10685"/>
        <dbReference type="Rhea" id="RHEA-COMP:10686"/>
        <dbReference type="ChEBI" id="CHEBI:15378"/>
        <dbReference type="ChEBI" id="CHEBI:57692"/>
        <dbReference type="ChEBI" id="CHEBI:58307"/>
        <dbReference type="ChEBI" id="CHEBI:83721"/>
        <dbReference type="ChEBI" id="CHEBI:83727"/>
        <dbReference type="EC" id="1.3.8.8"/>
    </reaction>
</comment>
<dbReference type="PANTHER" id="PTHR48083">
    <property type="entry name" value="MEDIUM-CHAIN SPECIFIC ACYL-COA DEHYDROGENASE, MITOCHONDRIAL-RELATED"/>
    <property type="match status" value="1"/>
</dbReference>
<dbReference type="Gene3D" id="1.20.140.10">
    <property type="entry name" value="Butyryl-CoA Dehydrogenase, subunit A, domain 3"/>
    <property type="match status" value="1"/>
</dbReference>
<dbReference type="InterPro" id="IPR006091">
    <property type="entry name" value="Acyl-CoA_Oxase/DH_mid-dom"/>
</dbReference>
<keyword evidence="9" id="KW-0560">Oxidoreductase</keyword>
<dbReference type="GO" id="GO:0004466">
    <property type="term" value="F:long-chain fatty acyl-CoA dehydrogenase activity"/>
    <property type="evidence" value="ECO:0007669"/>
    <property type="project" value="UniProtKB-EC"/>
</dbReference>
<keyword evidence="13" id="KW-0472">Membrane</keyword>
<dbReference type="Proteomes" id="UP000266273">
    <property type="component" value="Unassembled WGS sequence"/>
</dbReference>
<dbReference type="InterPro" id="IPR009075">
    <property type="entry name" value="AcylCo_DH/oxidase_C"/>
</dbReference>
<feature type="transmembrane region" description="Helical" evidence="13">
    <location>
        <begin position="28"/>
        <end position="47"/>
    </location>
</feature>
<dbReference type="Pfam" id="PF02770">
    <property type="entry name" value="Acyl-CoA_dh_M"/>
    <property type="match status" value="1"/>
</dbReference>
<dbReference type="FunFam" id="1.20.140.10:FF:000009">
    <property type="entry name" value="Acyl-CoA dehydrogenase"/>
    <property type="match status" value="1"/>
</dbReference>
<dbReference type="Pfam" id="PF09317">
    <property type="entry name" value="ACDH_C"/>
    <property type="match status" value="1"/>
</dbReference>
<proteinExistence type="inferred from homology"/>
<evidence type="ECO:0000256" key="2">
    <source>
        <dbReference type="ARBA" id="ARBA00005005"/>
    </source>
</evidence>